<dbReference type="AlphaFoldDB" id="A0A7X1E9A9"/>
<comment type="caution">
    <text evidence="6">The sequence shown here is derived from an EMBL/GenBank/DDBJ whole genome shotgun (WGS) entry which is preliminary data.</text>
</comment>
<evidence type="ECO:0000256" key="1">
    <source>
        <dbReference type="ARBA" id="ARBA00009921"/>
    </source>
</evidence>
<proteinExistence type="inferred from homology"/>
<accession>A0A7X1E9A9</accession>
<keyword evidence="2" id="KW-0540">Nuclease</keyword>
<dbReference type="EMBL" id="JACHVC010000013">
    <property type="protein sequence ID" value="MBC2607655.1"/>
    <property type="molecule type" value="Genomic_DNA"/>
</dbReference>
<evidence type="ECO:0000313" key="6">
    <source>
        <dbReference type="EMBL" id="MBC2607655.1"/>
    </source>
</evidence>
<comment type="similarity">
    <text evidence="1">Belongs to the oligoribonuclease family.</text>
</comment>
<evidence type="ECO:0000256" key="2">
    <source>
        <dbReference type="ARBA" id="ARBA00022722"/>
    </source>
</evidence>
<dbReference type="Gene3D" id="3.30.420.10">
    <property type="entry name" value="Ribonuclease H-like superfamily/Ribonuclease H"/>
    <property type="match status" value="1"/>
</dbReference>
<sequence length="195" mass="22549">MSKRRYCWIDLEMTGLDPAHDRIVEAAVIITNKQLEPVFEWETPVKQPQEVLDGMNDWCKHHHAASGLLDRIQDGITEGELDDKLAEITLKYFKKTNPCVIAGNSISQDRKFIDAYLPKFSQRLHYRMLDVSSFKIVFREMLGREFKKENTHRALDDIRESIAELKYYMSSIDASNLAPIDNTPKSERVSEQSDA</sequence>
<keyword evidence="4" id="KW-0269">Exonuclease</keyword>
<evidence type="ECO:0000256" key="3">
    <source>
        <dbReference type="ARBA" id="ARBA00022801"/>
    </source>
</evidence>
<dbReference type="SMART" id="SM00479">
    <property type="entry name" value="EXOIII"/>
    <property type="match status" value="1"/>
</dbReference>
<reference evidence="6 7" key="1">
    <citation type="submission" date="2020-07" db="EMBL/GenBank/DDBJ databases">
        <authorList>
            <person name="Feng X."/>
        </authorList>
    </citation>
    <scope>NUCLEOTIDE SEQUENCE [LARGE SCALE GENOMIC DNA]</scope>
    <source>
        <strain evidence="6 7">JCM23202</strain>
    </source>
</reference>
<dbReference type="InterPro" id="IPR022894">
    <property type="entry name" value="Oligoribonuclease"/>
</dbReference>
<dbReference type="GO" id="GO:0006259">
    <property type="term" value="P:DNA metabolic process"/>
    <property type="evidence" value="ECO:0007669"/>
    <property type="project" value="UniProtKB-ARBA"/>
</dbReference>
<dbReference type="CDD" id="cd06135">
    <property type="entry name" value="Orn"/>
    <property type="match status" value="1"/>
</dbReference>
<evidence type="ECO:0000256" key="4">
    <source>
        <dbReference type="ARBA" id="ARBA00022839"/>
    </source>
</evidence>
<dbReference type="GO" id="GO:0000175">
    <property type="term" value="F:3'-5'-RNA exonuclease activity"/>
    <property type="evidence" value="ECO:0007669"/>
    <property type="project" value="InterPro"/>
</dbReference>
<feature type="domain" description="Exonuclease" evidence="5">
    <location>
        <begin position="5"/>
        <end position="174"/>
    </location>
</feature>
<dbReference type="GO" id="GO:0003676">
    <property type="term" value="F:nucleic acid binding"/>
    <property type="evidence" value="ECO:0007669"/>
    <property type="project" value="InterPro"/>
</dbReference>
<protein>
    <submittedName>
        <fullName evidence="6">Oligoribonuclease</fullName>
        <ecNumber evidence="6">3.1.-.-</ecNumber>
    </submittedName>
</protein>
<dbReference type="EC" id="3.1.-.-" evidence="6"/>
<name>A0A7X1E9A9_9BACT</name>
<dbReference type="PANTHER" id="PTHR11046">
    <property type="entry name" value="OLIGORIBONUCLEASE, MITOCHONDRIAL"/>
    <property type="match status" value="1"/>
</dbReference>
<keyword evidence="3 6" id="KW-0378">Hydrolase</keyword>
<gene>
    <name evidence="6" type="primary">orn</name>
    <name evidence="6" type="ORF">H5P27_16500</name>
</gene>
<organism evidence="6 7">
    <name type="scientific">Pelagicoccus albus</name>
    <dbReference type="NCBI Taxonomy" id="415222"/>
    <lineage>
        <taxon>Bacteria</taxon>
        <taxon>Pseudomonadati</taxon>
        <taxon>Verrucomicrobiota</taxon>
        <taxon>Opitutia</taxon>
        <taxon>Puniceicoccales</taxon>
        <taxon>Pelagicoccaceae</taxon>
        <taxon>Pelagicoccus</taxon>
    </lineage>
</organism>
<dbReference type="PANTHER" id="PTHR11046:SF0">
    <property type="entry name" value="OLIGORIBONUCLEASE, MITOCHONDRIAL"/>
    <property type="match status" value="1"/>
</dbReference>
<dbReference type="RefSeq" id="WP_185661526.1">
    <property type="nucleotide sequence ID" value="NZ_CAWPOO010000013.1"/>
</dbReference>
<dbReference type="InterPro" id="IPR012337">
    <property type="entry name" value="RNaseH-like_sf"/>
</dbReference>
<dbReference type="Pfam" id="PF00929">
    <property type="entry name" value="RNase_T"/>
    <property type="match status" value="1"/>
</dbReference>
<dbReference type="Proteomes" id="UP000526501">
    <property type="component" value="Unassembled WGS sequence"/>
</dbReference>
<dbReference type="InterPro" id="IPR013520">
    <property type="entry name" value="Ribonucl_H"/>
</dbReference>
<dbReference type="SUPFAM" id="SSF53098">
    <property type="entry name" value="Ribonuclease H-like"/>
    <property type="match status" value="1"/>
</dbReference>
<keyword evidence="7" id="KW-1185">Reference proteome</keyword>
<dbReference type="InterPro" id="IPR036397">
    <property type="entry name" value="RNaseH_sf"/>
</dbReference>
<evidence type="ECO:0000313" key="7">
    <source>
        <dbReference type="Proteomes" id="UP000526501"/>
    </source>
</evidence>
<evidence type="ECO:0000259" key="5">
    <source>
        <dbReference type="SMART" id="SM00479"/>
    </source>
</evidence>
<dbReference type="NCBIfam" id="NF003765">
    <property type="entry name" value="PRK05359.1"/>
    <property type="match status" value="1"/>
</dbReference>